<protein>
    <submittedName>
        <fullName evidence="10">HAMP domain-containing protein</fullName>
    </submittedName>
</protein>
<comment type="subcellular location">
    <subcellularLocation>
        <location evidence="1">Cell membrane</location>
    </subcellularLocation>
</comment>
<organism evidence="10 11">
    <name type="scientific">Rossellomorea vietnamensis</name>
    <dbReference type="NCBI Taxonomy" id="218284"/>
    <lineage>
        <taxon>Bacteria</taxon>
        <taxon>Bacillati</taxon>
        <taxon>Bacillota</taxon>
        <taxon>Bacilli</taxon>
        <taxon>Bacillales</taxon>
        <taxon>Bacillaceae</taxon>
        <taxon>Rossellomorea</taxon>
    </lineage>
</organism>
<evidence type="ECO:0000313" key="11">
    <source>
        <dbReference type="Proteomes" id="UP000323317"/>
    </source>
</evidence>
<evidence type="ECO:0000313" key="10">
    <source>
        <dbReference type="EMBL" id="TYR75296.1"/>
    </source>
</evidence>
<evidence type="ECO:0000256" key="5">
    <source>
        <dbReference type="ARBA" id="ARBA00029447"/>
    </source>
</evidence>
<dbReference type="AlphaFoldDB" id="A0A5D4KEG4"/>
<evidence type="ECO:0000256" key="3">
    <source>
        <dbReference type="ARBA" id="ARBA00023136"/>
    </source>
</evidence>
<dbReference type="Pfam" id="PF00015">
    <property type="entry name" value="MCPsignal"/>
    <property type="match status" value="1"/>
</dbReference>
<evidence type="ECO:0000256" key="2">
    <source>
        <dbReference type="ARBA" id="ARBA00022475"/>
    </source>
</evidence>
<accession>A0A5D4KEG4</accession>
<dbReference type="InterPro" id="IPR004089">
    <property type="entry name" value="MCPsignal_dom"/>
</dbReference>
<dbReference type="SMART" id="SM00304">
    <property type="entry name" value="HAMP"/>
    <property type="match status" value="1"/>
</dbReference>
<feature type="transmembrane region" description="Helical" evidence="7">
    <location>
        <begin position="51"/>
        <end position="75"/>
    </location>
</feature>
<keyword evidence="2" id="KW-1003">Cell membrane</keyword>
<dbReference type="EMBL" id="VTEH01000007">
    <property type="protein sequence ID" value="TYR75296.1"/>
    <property type="molecule type" value="Genomic_DNA"/>
</dbReference>
<dbReference type="GO" id="GO:0007165">
    <property type="term" value="P:signal transduction"/>
    <property type="evidence" value="ECO:0007669"/>
    <property type="project" value="UniProtKB-KW"/>
</dbReference>
<dbReference type="PANTHER" id="PTHR32089:SF112">
    <property type="entry name" value="LYSOZYME-LIKE PROTEIN-RELATED"/>
    <property type="match status" value="1"/>
</dbReference>
<dbReference type="RefSeq" id="WP_148946877.1">
    <property type="nucleotide sequence ID" value="NZ_VTEH01000007.1"/>
</dbReference>
<name>A0A5D4KEG4_9BACI</name>
<feature type="domain" description="Methyl-accepting transducer" evidence="8">
    <location>
        <begin position="145"/>
        <end position="395"/>
    </location>
</feature>
<dbReference type="PROSITE" id="PS50885">
    <property type="entry name" value="HAMP"/>
    <property type="match status" value="1"/>
</dbReference>
<dbReference type="InterPro" id="IPR003660">
    <property type="entry name" value="HAMP_dom"/>
</dbReference>
<dbReference type="PROSITE" id="PS50111">
    <property type="entry name" value="CHEMOTAXIS_TRANSDUC_2"/>
    <property type="match status" value="1"/>
</dbReference>
<keyword evidence="4 6" id="KW-0807">Transducer</keyword>
<dbReference type="GO" id="GO:0005886">
    <property type="term" value="C:plasma membrane"/>
    <property type="evidence" value="ECO:0007669"/>
    <property type="project" value="UniProtKB-SubCell"/>
</dbReference>
<dbReference type="PANTHER" id="PTHR32089">
    <property type="entry name" value="METHYL-ACCEPTING CHEMOTAXIS PROTEIN MCPB"/>
    <property type="match status" value="1"/>
</dbReference>
<comment type="similarity">
    <text evidence="5">Belongs to the methyl-accepting chemotaxis (MCP) protein family.</text>
</comment>
<keyword evidence="7" id="KW-1133">Transmembrane helix</keyword>
<feature type="domain" description="HAMP" evidence="9">
    <location>
        <begin position="73"/>
        <end position="126"/>
    </location>
</feature>
<gene>
    <name evidence="10" type="ORF">FZC79_11065</name>
</gene>
<evidence type="ECO:0000256" key="6">
    <source>
        <dbReference type="PROSITE-ProRule" id="PRU00284"/>
    </source>
</evidence>
<evidence type="ECO:0000259" key="8">
    <source>
        <dbReference type="PROSITE" id="PS50111"/>
    </source>
</evidence>
<comment type="caution">
    <text evidence="10">The sequence shown here is derived from an EMBL/GenBank/DDBJ whole genome shotgun (WGS) entry which is preliminary data.</text>
</comment>
<dbReference type="Proteomes" id="UP000323317">
    <property type="component" value="Unassembled WGS sequence"/>
</dbReference>
<dbReference type="SMART" id="SM00283">
    <property type="entry name" value="MA"/>
    <property type="match status" value="1"/>
</dbReference>
<feature type="transmembrane region" description="Helical" evidence="7">
    <location>
        <begin position="17"/>
        <end position="39"/>
    </location>
</feature>
<proteinExistence type="inferred from homology"/>
<evidence type="ECO:0000256" key="4">
    <source>
        <dbReference type="ARBA" id="ARBA00023224"/>
    </source>
</evidence>
<evidence type="ECO:0000259" key="9">
    <source>
        <dbReference type="PROSITE" id="PS50885"/>
    </source>
</evidence>
<evidence type="ECO:0000256" key="7">
    <source>
        <dbReference type="SAM" id="Phobius"/>
    </source>
</evidence>
<keyword evidence="7" id="KW-0812">Transmembrane</keyword>
<sequence length="431" mass="46650">MKTDEKKNYKFGLRKKLVLFITLLAVITYSTSALFIYYIRPTFAAGMNEAVFTTATLAMGIFWSGVLAFFVAGFITKPLQNLEKAAIEASRGNIHDDVQLPKSDDEIRSLGTAFNDMLANLREMVQNIDENFNKTNNTVVNISSASSKASTQAEGIAVTISEISAGAESSAVSIQSTAESVDDVIRIAQEVQNRSKSSETISTEMLKDLQESKKVINSLVEGIAALAKGNEDSLEAVRRLEDNAKKVEQIIQLVGDIAAQTNLLALNASIEAARAGEHGKGFAVVAEEVRKLADESGKAVQGISDLIKNIQSEVSNVVGRITTQVENANNEVQKGNQTNVVIEEMTMTINDMAQSVQQISGLVDEQMDYIQLTSRQSQEVAAIAEETSAGAVEVAAATKDQASVMENVEQLALDLQKQAESLKSTITRFRL</sequence>
<dbReference type="Gene3D" id="1.10.287.950">
    <property type="entry name" value="Methyl-accepting chemotaxis protein"/>
    <property type="match status" value="1"/>
</dbReference>
<dbReference type="SUPFAM" id="SSF58104">
    <property type="entry name" value="Methyl-accepting chemotaxis protein (MCP) signaling domain"/>
    <property type="match status" value="1"/>
</dbReference>
<dbReference type="CDD" id="cd06225">
    <property type="entry name" value="HAMP"/>
    <property type="match status" value="1"/>
</dbReference>
<keyword evidence="3 7" id="KW-0472">Membrane</keyword>
<reference evidence="10 11" key="1">
    <citation type="submission" date="2019-08" db="EMBL/GenBank/DDBJ databases">
        <title>Bacillus genomes from the desert of Cuatro Cienegas, Coahuila.</title>
        <authorList>
            <person name="Olmedo-Alvarez G."/>
        </authorList>
    </citation>
    <scope>NUCLEOTIDE SEQUENCE [LARGE SCALE GENOMIC DNA]</scope>
    <source>
        <strain evidence="10 11">CH40_1T</strain>
    </source>
</reference>
<dbReference type="Pfam" id="PF00672">
    <property type="entry name" value="HAMP"/>
    <property type="match status" value="1"/>
</dbReference>
<evidence type="ECO:0000256" key="1">
    <source>
        <dbReference type="ARBA" id="ARBA00004236"/>
    </source>
</evidence>